<dbReference type="PANTHER" id="PTHR30386:SF26">
    <property type="entry name" value="TRANSPORT PROTEIN COMB"/>
    <property type="match status" value="1"/>
</dbReference>
<evidence type="ECO:0008006" key="14">
    <source>
        <dbReference type="Google" id="ProtNLM"/>
    </source>
</evidence>
<feature type="region of interest" description="Disordered" evidence="7">
    <location>
        <begin position="283"/>
        <end position="302"/>
    </location>
</feature>
<evidence type="ECO:0000256" key="2">
    <source>
        <dbReference type="ARBA" id="ARBA00009477"/>
    </source>
</evidence>
<feature type="compositionally biased region" description="Basic and acidic residues" evidence="7">
    <location>
        <begin position="291"/>
        <end position="302"/>
    </location>
</feature>
<feature type="domain" description="LcnD-like long helical bundle" evidence="9">
    <location>
        <begin position="121"/>
        <end position="333"/>
    </location>
</feature>
<accession>A0AB73N5E2</accession>
<evidence type="ECO:0000256" key="3">
    <source>
        <dbReference type="ARBA" id="ARBA00022448"/>
    </source>
</evidence>
<evidence type="ECO:0000313" key="13">
    <source>
        <dbReference type="Proteomes" id="UP000194737"/>
    </source>
</evidence>
<keyword evidence="6 8" id="KW-0472">Membrane</keyword>
<feature type="transmembrane region" description="Helical" evidence="8">
    <location>
        <begin position="45"/>
        <end position="64"/>
    </location>
</feature>
<protein>
    <recommendedName>
        <fullName evidence="14">Bacteriocin secretion accessory protein</fullName>
    </recommendedName>
</protein>
<dbReference type="InterPro" id="IPR050739">
    <property type="entry name" value="MFP"/>
</dbReference>
<dbReference type="GO" id="GO:0016020">
    <property type="term" value="C:membrane"/>
    <property type="evidence" value="ECO:0007669"/>
    <property type="project" value="UniProtKB-SubCell"/>
</dbReference>
<evidence type="ECO:0000256" key="7">
    <source>
        <dbReference type="SAM" id="MobiDB-lite"/>
    </source>
</evidence>
<dbReference type="Proteomes" id="UP000194737">
    <property type="component" value="Unassembled WGS sequence"/>
</dbReference>
<organism evidence="12 13">
    <name type="scientific">Enterococcus faecium</name>
    <name type="common">Streptococcus faecium</name>
    <dbReference type="NCBI Taxonomy" id="1352"/>
    <lineage>
        <taxon>Bacteria</taxon>
        <taxon>Bacillati</taxon>
        <taxon>Bacillota</taxon>
        <taxon>Bacilli</taxon>
        <taxon>Lactobacillales</taxon>
        <taxon>Enterococcaceae</taxon>
        <taxon>Enterococcus</taxon>
    </lineage>
</organism>
<feature type="domain" description="LcnD-like barrel-sandwich hybrid" evidence="10">
    <location>
        <begin position="81"/>
        <end position="373"/>
    </location>
</feature>
<comment type="subcellular location">
    <subcellularLocation>
        <location evidence="1">Membrane</location>
        <topology evidence="1">Single-pass membrane protein</topology>
    </subcellularLocation>
</comment>
<dbReference type="InterPro" id="IPR058794">
    <property type="entry name" value="HB_LcnD"/>
</dbReference>
<keyword evidence="4 8" id="KW-0812">Transmembrane</keyword>
<gene>
    <name evidence="12" type="ORF">A5804_002320</name>
</gene>
<evidence type="ECO:0000256" key="6">
    <source>
        <dbReference type="ARBA" id="ARBA00023136"/>
    </source>
</evidence>
<dbReference type="EMBL" id="NGLB01000001">
    <property type="protein sequence ID" value="OTO00802.1"/>
    <property type="molecule type" value="Genomic_DNA"/>
</dbReference>
<evidence type="ECO:0000256" key="1">
    <source>
        <dbReference type="ARBA" id="ARBA00004167"/>
    </source>
</evidence>
<dbReference type="NCBIfam" id="TIGR01000">
    <property type="entry name" value="bacteriocin_acc"/>
    <property type="match status" value="1"/>
</dbReference>
<dbReference type="AlphaFoldDB" id="A0AB73N5E2"/>
<name>A0AB73N5E2_ENTFC</name>
<reference evidence="12 13" key="1">
    <citation type="submission" date="2017-05" db="EMBL/GenBank/DDBJ databases">
        <title>The Genome Sequence of Enterococcus faecium 6F2_DIV0138.</title>
        <authorList>
            <consortium name="The Broad Institute Genomics Platform"/>
            <consortium name="The Broad Institute Genomic Center for Infectious Diseases"/>
            <person name="Earl A."/>
            <person name="Manson A."/>
            <person name="Schwartman J."/>
            <person name="Gilmore M."/>
            <person name="Abouelleil A."/>
            <person name="Cao P."/>
            <person name="Chapman S."/>
            <person name="Cusick C."/>
            <person name="Shea T."/>
            <person name="Young S."/>
            <person name="Neafsey D."/>
            <person name="Nusbaum C."/>
            <person name="Birren B."/>
        </authorList>
    </citation>
    <scope>NUCLEOTIDE SEQUENCE [LARGE SCALE GENOMIC DNA]</scope>
    <source>
        <strain evidence="12 13">6F2_DIV0138</strain>
    </source>
</reference>
<dbReference type="Pfam" id="PF25935">
    <property type="entry name" value="BSH_LcnD"/>
    <property type="match status" value="1"/>
</dbReference>
<evidence type="ECO:0000256" key="4">
    <source>
        <dbReference type="ARBA" id="ARBA00022692"/>
    </source>
</evidence>
<dbReference type="PANTHER" id="PTHR30386">
    <property type="entry name" value="MEMBRANE FUSION SUBUNIT OF EMRAB-TOLC MULTIDRUG EFFLUX PUMP"/>
    <property type="match status" value="1"/>
</dbReference>
<comment type="similarity">
    <text evidence="2">Belongs to the membrane fusion protein (MFP) (TC 8.A.1) family.</text>
</comment>
<dbReference type="InterPro" id="IPR058795">
    <property type="entry name" value="LcnD_C"/>
</dbReference>
<feature type="domain" description="LcnD-like C-terminal" evidence="11">
    <location>
        <begin position="377"/>
        <end position="463"/>
    </location>
</feature>
<evidence type="ECO:0000256" key="8">
    <source>
        <dbReference type="SAM" id="Phobius"/>
    </source>
</evidence>
<evidence type="ECO:0000259" key="10">
    <source>
        <dbReference type="Pfam" id="PF25935"/>
    </source>
</evidence>
<keyword evidence="3" id="KW-0813">Transport</keyword>
<comment type="caution">
    <text evidence="12">The sequence shown here is derived from an EMBL/GenBank/DDBJ whole genome shotgun (WGS) entry which is preliminary data.</text>
</comment>
<sequence>MNFVLPMVSIKNYGKSRRGKQFMQNNNWFEHSSIYTKQHHSFYRWVLYPVILFLCIIGLFLTFAKKEVVIRTTAQLNPEKIEKLQVPLEAKIMENFLKENQFVHKDDVLVRLDCSLIENEKAQIEQENQRITQQIKMAQLFIESISKGKNLFSTDDSFGYSNQLKSMLSEKESLRYALKQSELNDQKQLEVYEKTKRQLEKQIESSDSKLQEWQQVQVAWSNNQSLKDFSKEMMANYENWQEQLNNVSDDQKNQVKLTISASINEQIEQLKKEVEQYQSEKAKLVKPTTSENDRISQTEKGKQELEQAITTVKQTVTELNEKQEKNQSVIKSLDDQLSKGILKAPVSGTVHLNEETKGQAELAKGTVLAEIYPIHEKSKMKFTALLPANESTYIKEGMKVHFKLDQKGGAPITIDGTLDEISENSTATEKGVFYAVKGTLKTTQSFPFRYGLTGELSLIVGEKTYWQQIVDVFLNKK</sequence>
<evidence type="ECO:0000256" key="5">
    <source>
        <dbReference type="ARBA" id="ARBA00022989"/>
    </source>
</evidence>
<keyword evidence="5 8" id="KW-1133">Transmembrane helix</keyword>
<dbReference type="Pfam" id="PF25887">
    <property type="entry name" value="HB_LcnD"/>
    <property type="match status" value="1"/>
</dbReference>
<evidence type="ECO:0000259" key="11">
    <source>
        <dbReference type="Pfam" id="PF25940"/>
    </source>
</evidence>
<dbReference type="Gene3D" id="2.40.30.170">
    <property type="match status" value="1"/>
</dbReference>
<dbReference type="InterPro" id="IPR005696">
    <property type="entry name" value="MesE/LcnD"/>
</dbReference>
<evidence type="ECO:0000259" key="9">
    <source>
        <dbReference type="Pfam" id="PF25887"/>
    </source>
</evidence>
<proteinExistence type="inferred from homology"/>
<dbReference type="InterPro" id="IPR058786">
    <property type="entry name" value="BSH_LcnD"/>
</dbReference>
<evidence type="ECO:0000313" key="12">
    <source>
        <dbReference type="EMBL" id="OTO00802.1"/>
    </source>
</evidence>
<dbReference type="Pfam" id="PF25940">
    <property type="entry name" value="LcnD_C"/>
    <property type="match status" value="1"/>
</dbReference>